<evidence type="ECO:0000313" key="2">
    <source>
        <dbReference type="Proteomes" id="UP000002601"/>
    </source>
</evidence>
<dbReference type="HOGENOM" id="CLU_1710305_0_0_7"/>
<keyword evidence="2" id="KW-1185">Reference proteome</keyword>
<evidence type="ECO:0000313" key="1">
    <source>
        <dbReference type="EMBL" id="ACS80616.1"/>
    </source>
</evidence>
<dbReference type="OrthoDB" id="5458931at2"/>
<organism evidence="1 2">
    <name type="scientific">Maridesulfovibrio salexigens (strain ATCC 14822 / DSM 2638 / NCIMB 8403 / VKM B-1763)</name>
    <name type="common">Desulfovibrio salexigens</name>
    <dbReference type="NCBI Taxonomy" id="526222"/>
    <lineage>
        <taxon>Bacteria</taxon>
        <taxon>Pseudomonadati</taxon>
        <taxon>Thermodesulfobacteriota</taxon>
        <taxon>Desulfovibrionia</taxon>
        <taxon>Desulfovibrionales</taxon>
        <taxon>Desulfovibrionaceae</taxon>
        <taxon>Maridesulfovibrio</taxon>
    </lineage>
</organism>
<sequence length="152" mass="17223">MIIEWNITKKRGNFRPVLTYTISLEDFEKELGLPQVVLESNIPEPPDSWSASCLPGKCERNGCDCTAYRIYTPDHKTGETSGKLMLPWREGSDYPEVKESFLKLRNNFEAVLKEAYDSHPIDVEGKLELSGDTRRHIASGLVSQRFLKAAGF</sequence>
<dbReference type="KEGG" id="dsa:Desal_2560"/>
<protein>
    <submittedName>
        <fullName evidence="1">Uncharacterized protein</fullName>
    </submittedName>
</protein>
<dbReference type="STRING" id="526222.Desal_2560"/>
<name>C6BY86_MARSD</name>
<dbReference type="RefSeq" id="WP_015852432.1">
    <property type="nucleotide sequence ID" value="NC_012881.1"/>
</dbReference>
<dbReference type="EMBL" id="CP001649">
    <property type="protein sequence ID" value="ACS80616.1"/>
    <property type="molecule type" value="Genomic_DNA"/>
</dbReference>
<accession>C6BY86</accession>
<dbReference type="eggNOG" id="ENOG5034ABA">
    <property type="taxonomic scope" value="Bacteria"/>
</dbReference>
<dbReference type="AlphaFoldDB" id="C6BY86"/>
<gene>
    <name evidence="1" type="ordered locus">Desal_2560</name>
</gene>
<proteinExistence type="predicted"/>
<dbReference type="Proteomes" id="UP000002601">
    <property type="component" value="Chromosome"/>
</dbReference>
<reference evidence="1 2" key="1">
    <citation type="submission" date="2009-06" db="EMBL/GenBank/DDBJ databases">
        <title>Complete sequence of Desulfovibrio salexigens DSM 2638.</title>
        <authorList>
            <consortium name="US DOE Joint Genome Institute"/>
            <person name="Lucas S."/>
            <person name="Copeland A."/>
            <person name="Lapidus A."/>
            <person name="Glavina del Rio T."/>
            <person name="Tice H."/>
            <person name="Bruce D."/>
            <person name="Goodwin L."/>
            <person name="Pitluck S."/>
            <person name="Munk A.C."/>
            <person name="Brettin T."/>
            <person name="Detter J.C."/>
            <person name="Han C."/>
            <person name="Tapia R."/>
            <person name="Larimer F."/>
            <person name="Land M."/>
            <person name="Hauser L."/>
            <person name="Kyrpides N."/>
            <person name="Anderson I."/>
            <person name="Wall J.D."/>
            <person name="Arkin A.P."/>
            <person name="Dehal P."/>
            <person name="Chivian D."/>
            <person name="Giles B."/>
            <person name="Hazen T.C."/>
        </authorList>
    </citation>
    <scope>NUCLEOTIDE SEQUENCE [LARGE SCALE GENOMIC DNA]</scope>
    <source>
        <strain evidence="2">ATCC 14822 / DSM 2638 / NCIMB 8403 / VKM B-1763</strain>
    </source>
</reference>